<protein>
    <submittedName>
        <fullName evidence="1">Uncharacterized protein</fullName>
    </submittedName>
</protein>
<comment type="caution">
    <text evidence="1">The sequence shown here is derived from an EMBL/GenBank/DDBJ whole genome shotgun (WGS) entry which is preliminary data.</text>
</comment>
<dbReference type="EMBL" id="VSSQ01029438">
    <property type="protein sequence ID" value="MPM79582.1"/>
    <property type="molecule type" value="Genomic_DNA"/>
</dbReference>
<gene>
    <name evidence="1" type="ORF">SDC9_126621</name>
</gene>
<organism evidence="1">
    <name type="scientific">bioreactor metagenome</name>
    <dbReference type="NCBI Taxonomy" id="1076179"/>
    <lineage>
        <taxon>unclassified sequences</taxon>
        <taxon>metagenomes</taxon>
        <taxon>ecological metagenomes</taxon>
    </lineage>
</organism>
<name>A0A645CSA7_9ZZZZ</name>
<accession>A0A645CSA7</accession>
<reference evidence="1" key="1">
    <citation type="submission" date="2019-08" db="EMBL/GenBank/DDBJ databases">
        <authorList>
            <person name="Kucharzyk K."/>
            <person name="Murdoch R.W."/>
            <person name="Higgins S."/>
            <person name="Loffler F."/>
        </authorList>
    </citation>
    <scope>NUCLEOTIDE SEQUENCE</scope>
</reference>
<dbReference type="AlphaFoldDB" id="A0A645CSA7"/>
<sequence>MSPQPGLRLSEAVANAHADQNRVHLERTDLVASRVHVGADVYLLHVEVDRPVLVDGVVKAHLQGAAPAVLLDGRRQCCVHSRVELHSREAGVVDTDTDVGLECAEVGEVVLTQQCGRQVLERTDLVATSAQVMLLRVGQDQLGSEVGREEVGHVNFRDPLVVDRQIQTGGVVVAAVQIDSAHANHERANRISGLSDSRAGSECADCCDGQ</sequence>
<evidence type="ECO:0000313" key="1">
    <source>
        <dbReference type="EMBL" id="MPM79582.1"/>
    </source>
</evidence>
<proteinExistence type="predicted"/>